<proteinExistence type="inferred from homology"/>
<evidence type="ECO:0000256" key="4">
    <source>
        <dbReference type="ARBA" id="ARBA00022993"/>
    </source>
</evidence>
<dbReference type="GO" id="GO:0004140">
    <property type="term" value="F:dephospho-CoA kinase activity"/>
    <property type="evidence" value="ECO:0007669"/>
    <property type="project" value="UniProtKB-EC"/>
</dbReference>
<dbReference type="Proteomes" id="UP001201549">
    <property type="component" value="Unassembled WGS sequence"/>
</dbReference>
<evidence type="ECO:0000256" key="3">
    <source>
        <dbReference type="ARBA" id="ARBA00022840"/>
    </source>
</evidence>
<accession>A0ABT2FMX7</accession>
<dbReference type="SUPFAM" id="SSF52540">
    <property type="entry name" value="P-loop containing nucleoside triphosphate hydrolases"/>
    <property type="match status" value="1"/>
</dbReference>
<dbReference type="EC" id="2.7.1.24" evidence="5 6"/>
<dbReference type="CDD" id="cd02022">
    <property type="entry name" value="DPCK"/>
    <property type="match status" value="1"/>
</dbReference>
<dbReference type="EMBL" id="JAKOGG010000011">
    <property type="protein sequence ID" value="MCS4557694.1"/>
    <property type="molecule type" value="Genomic_DNA"/>
</dbReference>
<dbReference type="HAMAP" id="MF_00376">
    <property type="entry name" value="Dephospho_CoA_kinase"/>
    <property type="match status" value="1"/>
</dbReference>
<sequence>MSNVIIGLTGGIGSGKSTVANLFAEYGIAIVDADIIARDVVALGTAGLAAIVRHFGDAVLTSTGELDRAQLRERIFQQPAEREWLNGLLHPLIRTEMLQQCNAATSPYVLMVVPLLFENNLDSLVDRSLVVDVSPSTQLARTTSRDNVSATQVQNIINSQIGREQRLARADDIIENQGDIEQLRQHVAQLHQRYLQLALTKLS</sequence>
<name>A0ABT2FMX7_9GAMM</name>
<keyword evidence="5 7" id="KW-0418">Kinase</keyword>
<evidence type="ECO:0000256" key="6">
    <source>
        <dbReference type="NCBIfam" id="TIGR00152"/>
    </source>
</evidence>
<dbReference type="InterPro" id="IPR001977">
    <property type="entry name" value="Depp_CoAkinase"/>
</dbReference>
<dbReference type="NCBIfam" id="TIGR00152">
    <property type="entry name" value="dephospho-CoA kinase"/>
    <property type="match status" value="1"/>
</dbReference>
<evidence type="ECO:0000256" key="5">
    <source>
        <dbReference type="HAMAP-Rule" id="MF_00376"/>
    </source>
</evidence>
<comment type="function">
    <text evidence="5">Catalyzes the phosphorylation of the 3'-hydroxyl group of dephosphocoenzyme A to form coenzyme A.</text>
</comment>
<reference evidence="8" key="1">
    <citation type="submission" date="2023-07" db="EMBL/GenBank/DDBJ databases">
        <title>Shewanella mangrovi sp. nov., an acetaldehyde- degrading bacterium isolated from mangrove sediment.</title>
        <authorList>
            <person name="Liu Y."/>
        </authorList>
    </citation>
    <scope>NUCLEOTIDE SEQUENCE [LARGE SCALE GENOMIC DNA]</scope>
    <source>
        <strain evidence="8">C32</strain>
    </source>
</reference>
<evidence type="ECO:0000313" key="8">
    <source>
        <dbReference type="Proteomes" id="UP001201549"/>
    </source>
</evidence>
<comment type="caution">
    <text evidence="7">The sequence shown here is derived from an EMBL/GenBank/DDBJ whole genome shotgun (WGS) entry which is preliminary data.</text>
</comment>
<keyword evidence="8" id="KW-1185">Reference proteome</keyword>
<evidence type="ECO:0000256" key="1">
    <source>
        <dbReference type="ARBA" id="ARBA00009018"/>
    </source>
</evidence>
<feature type="binding site" evidence="5">
    <location>
        <begin position="13"/>
        <end position="18"/>
    </location>
    <ligand>
        <name>ATP</name>
        <dbReference type="ChEBI" id="CHEBI:30616"/>
    </ligand>
</feature>
<keyword evidence="2 5" id="KW-0547">Nucleotide-binding</keyword>
<comment type="pathway">
    <text evidence="5">Cofactor biosynthesis; coenzyme A biosynthesis; CoA from (R)-pantothenate: step 5/5.</text>
</comment>
<keyword evidence="5 7" id="KW-0808">Transferase</keyword>
<evidence type="ECO:0000313" key="7">
    <source>
        <dbReference type="EMBL" id="MCS4557694.1"/>
    </source>
</evidence>
<comment type="similarity">
    <text evidence="1 5">Belongs to the CoaE family.</text>
</comment>
<comment type="subcellular location">
    <subcellularLocation>
        <location evidence="5">Cytoplasm</location>
    </subcellularLocation>
</comment>
<keyword evidence="5" id="KW-0963">Cytoplasm</keyword>
<keyword evidence="4 5" id="KW-0173">Coenzyme A biosynthesis</keyword>
<dbReference type="PANTHER" id="PTHR10695">
    <property type="entry name" value="DEPHOSPHO-COA KINASE-RELATED"/>
    <property type="match status" value="1"/>
</dbReference>
<dbReference type="Gene3D" id="3.40.50.300">
    <property type="entry name" value="P-loop containing nucleotide triphosphate hydrolases"/>
    <property type="match status" value="1"/>
</dbReference>
<gene>
    <name evidence="5 7" type="primary">coaE</name>
    <name evidence="7" type="ORF">L9G74_14695</name>
</gene>
<dbReference type="PROSITE" id="PS51219">
    <property type="entry name" value="DPCK"/>
    <property type="match status" value="1"/>
</dbReference>
<protein>
    <recommendedName>
        <fullName evidence="5 6">Dephospho-CoA kinase</fullName>
        <ecNumber evidence="5 6">2.7.1.24</ecNumber>
    </recommendedName>
    <alternativeName>
        <fullName evidence="5">Dephosphocoenzyme A kinase</fullName>
    </alternativeName>
</protein>
<comment type="catalytic activity">
    <reaction evidence="5">
        <text>3'-dephospho-CoA + ATP = ADP + CoA + H(+)</text>
        <dbReference type="Rhea" id="RHEA:18245"/>
        <dbReference type="ChEBI" id="CHEBI:15378"/>
        <dbReference type="ChEBI" id="CHEBI:30616"/>
        <dbReference type="ChEBI" id="CHEBI:57287"/>
        <dbReference type="ChEBI" id="CHEBI:57328"/>
        <dbReference type="ChEBI" id="CHEBI:456216"/>
        <dbReference type="EC" id="2.7.1.24"/>
    </reaction>
</comment>
<dbReference type="PANTHER" id="PTHR10695:SF46">
    <property type="entry name" value="BIFUNCTIONAL COENZYME A SYNTHASE-RELATED"/>
    <property type="match status" value="1"/>
</dbReference>
<keyword evidence="3 5" id="KW-0067">ATP-binding</keyword>
<organism evidence="7 8">
    <name type="scientific">Shewanella electrica</name>
    <dbReference type="NCBI Taxonomy" id="515560"/>
    <lineage>
        <taxon>Bacteria</taxon>
        <taxon>Pseudomonadati</taxon>
        <taxon>Pseudomonadota</taxon>
        <taxon>Gammaproteobacteria</taxon>
        <taxon>Alteromonadales</taxon>
        <taxon>Shewanellaceae</taxon>
        <taxon>Shewanella</taxon>
    </lineage>
</organism>
<evidence type="ECO:0000256" key="2">
    <source>
        <dbReference type="ARBA" id="ARBA00022741"/>
    </source>
</evidence>
<dbReference type="Pfam" id="PF01121">
    <property type="entry name" value="CoaE"/>
    <property type="match status" value="1"/>
</dbReference>
<dbReference type="RefSeq" id="WP_238897167.1">
    <property type="nucleotide sequence ID" value="NZ_JAKOGG010000011.1"/>
</dbReference>
<dbReference type="InterPro" id="IPR027417">
    <property type="entry name" value="P-loop_NTPase"/>
</dbReference>